<dbReference type="GO" id="GO:0051213">
    <property type="term" value="F:dioxygenase activity"/>
    <property type="evidence" value="ECO:0007669"/>
    <property type="project" value="UniProtKB-KW"/>
</dbReference>
<dbReference type="GO" id="GO:0046491">
    <property type="term" value="P:L-methylmalonyl-CoA metabolic process"/>
    <property type="evidence" value="ECO:0007669"/>
    <property type="project" value="TreeGrafter"/>
</dbReference>
<keyword evidence="1" id="KW-0479">Metal-binding</keyword>
<proteinExistence type="predicted"/>
<dbReference type="PANTHER" id="PTHR43048">
    <property type="entry name" value="METHYLMALONYL-COA EPIMERASE"/>
    <property type="match status" value="1"/>
</dbReference>
<dbReference type="RefSeq" id="WP_012222599.1">
    <property type="nucleotide sequence ID" value="NZ_JABEQG010000020.1"/>
</dbReference>
<dbReference type="InterPro" id="IPR037523">
    <property type="entry name" value="VOC_core"/>
</dbReference>
<sequence>MIRGMDHVGITVPDLESASRFLVEAFGAIALYDNMTRKKPPFAGPEAEATLGLEAGGAVIAMRMLKLGFGPGIELFEIRAPDQHPPARASDFGLQHFALYVDDIEAATRRFTEAGGTLLTRPRAQLGIEEGEGNTFCYGRTPWGMTVEFLSTPNTRTIDAQSPTPRYQPPRT</sequence>
<dbReference type="PROSITE" id="PS51819">
    <property type="entry name" value="VOC"/>
    <property type="match status" value="1"/>
</dbReference>
<evidence type="ECO:0000313" key="3">
    <source>
        <dbReference type="Proteomes" id="UP000550787"/>
    </source>
</evidence>
<dbReference type="InterPro" id="IPR029068">
    <property type="entry name" value="Glyas_Bleomycin-R_OHBP_Dase"/>
</dbReference>
<name>A0A7W4I5Z8_GLUDI</name>
<dbReference type="PANTHER" id="PTHR43048:SF6">
    <property type="entry name" value="BLR8189 PROTEIN"/>
    <property type="match status" value="1"/>
</dbReference>
<dbReference type="AlphaFoldDB" id="A0A7W4I5Z8"/>
<dbReference type="EMBL" id="JABEQG010000020">
    <property type="protein sequence ID" value="MBB2156894.1"/>
    <property type="molecule type" value="Genomic_DNA"/>
</dbReference>
<dbReference type="SUPFAM" id="SSF54593">
    <property type="entry name" value="Glyoxalase/Bleomycin resistance protein/Dihydroxybiphenyl dioxygenase"/>
    <property type="match status" value="1"/>
</dbReference>
<protein>
    <submittedName>
        <fullName evidence="2">Glyoxalase/bleomycin resistance/dioxygenase family protein</fullName>
    </submittedName>
</protein>
<dbReference type="OMA" id="IELFEMH"/>
<reference evidence="2 3" key="1">
    <citation type="submission" date="2020-04" db="EMBL/GenBank/DDBJ databases">
        <title>Description of novel Gluconacetobacter.</title>
        <authorList>
            <person name="Sombolestani A."/>
        </authorList>
    </citation>
    <scope>NUCLEOTIDE SEQUENCE [LARGE SCALE GENOMIC DNA]</scope>
    <source>
        <strain evidence="2 3">LMG 7603</strain>
    </source>
</reference>
<accession>A0A7W4I5Z8</accession>
<dbReference type="GO" id="GO:0046872">
    <property type="term" value="F:metal ion binding"/>
    <property type="evidence" value="ECO:0007669"/>
    <property type="project" value="UniProtKB-KW"/>
</dbReference>
<dbReference type="InterPro" id="IPR051785">
    <property type="entry name" value="MMCE/EMCE_epimerase"/>
</dbReference>
<gene>
    <name evidence="2" type="ORF">HLH33_11330</name>
</gene>
<keyword evidence="2" id="KW-0560">Oxidoreductase</keyword>
<dbReference type="Proteomes" id="UP000550787">
    <property type="component" value="Unassembled WGS sequence"/>
</dbReference>
<evidence type="ECO:0000256" key="1">
    <source>
        <dbReference type="ARBA" id="ARBA00022723"/>
    </source>
</evidence>
<dbReference type="GO" id="GO:0004493">
    <property type="term" value="F:methylmalonyl-CoA epimerase activity"/>
    <property type="evidence" value="ECO:0007669"/>
    <property type="project" value="TreeGrafter"/>
</dbReference>
<dbReference type="Pfam" id="PF13669">
    <property type="entry name" value="Glyoxalase_4"/>
    <property type="match status" value="1"/>
</dbReference>
<evidence type="ECO:0000313" key="2">
    <source>
        <dbReference type="EMBL" id="MBB2156894.1"/>
    </source>
</evidence>
<organism evidence="2 3">
    <name type="scientific">Gluconacetobacter diazotrophicus</name>
    <name type="common">Acetobacter diazotrophicus</name>
    <dbReference type="NCBI Taxonomy" id="33996"/>
    <lineage>
        <taxon>Bacteria</taxon>
        <taxon>Pseudomonadati</taxon>
        <taxon>Pseudomonadota</taxon>
        <taxon>Alphaproteobacteria</taxon>
        <taxon>Acetobacterales</taxon>
        <taxon>Acetobacteraceae</taxon>
        <taxon>Gluconacetobacter</taxon>
    </lineage>
</organism>
<comment type="caution">
    <text evidence="2">The sequence shown here is derived from an EMBL/GenBank/DDBJ whole genome shotgun (WGS) entry which is preliminary data.</text>
</comment>
<dbReference type="Gene3D" id="3.10.180.10">
    <property type="entry name" value="2,3-Dihydroxybiphenyl 1,2-Dioxygenase, domain 1"/>
    <property type="match status" value="1"/>
</dbReference>
<keyword evidence="2" id="KW-0223">Dioxygenase</keyword>